<dbReference type="OrthoDB" id="10006973at2759"/>
<organism evidence="5 6">
    <name type="scientific">Entamoeba histolytica (strain ATCC 30459 / HM-1:IMSS / ABRM)</name>
    <dbReference type="NCBI Taxonomy" id="294381"/>
    <lineage>
        <taxon>Eukaryota</taxon>
        <taxon>Amoebozoa</taxon>
        <taxon>Evosea</taxon>
        <taxon>Archamoebae</taxon>
        <taxon>Mastigamoebida</taxon>
        <taxon>Entamoebidae</taxon>
        <taxon>Entamoeba</taxon>
    </lineage>
</organism>
<dbReference type="EMBL" id="DS571224">
    <property type="protein sequence ID" value="EAL43980.1"/>
    <property type="molecule type" value="Genomic_DNA"/>
</dbReference>
<accession>A0A8U0WNZ5</accession>
<gene>
    <name evidence="5" type="ORF">EHI_040450</name>
</gene>
<protein>
    <submittedName>
        <fullName evidence="5">Rab family GTPase</fullName>
    </submittedName>
</protein>
<evidence type="ECO:0000313" key="5">
    <source>
        <dbReference type="EMBL" id="EAL43980.1"/>
    </source>
</evidence>
<dbReference type="InterPro" id="IPR050227">
    <property type="entry name" value="Rab"/>
</dbReference>
<dbReference type="InterPro" id="IPR001806">
    <property type="entry name" value="Small_GTPase"/>
</dbReference>
<evidence type="ECO:0000256" key="2">
    <source>
        <dbReference type="ARBA" id="ARBA00022741"/>
    </source>
</evidence>
<dbReference type="AlphaFoldDB" id="A0A8U0WNZ5"/>
<dbReference type="KEGG" id="ehi:EHI_040450"/>
<dbReference type="SMART" id="SM00173">
    <property type="entry name" value="RAS"/>
    <property type="match status" value="1"/>
</dbReference>
<dbReference type="GO" id="GO:0016192">
    <property type="term" value="P:vesicle-mediated transport"/>
    <property type="evidence" value="ECO:0000318"/>
    <property type="project" value="GO_Central"/>
</dbReference>
<dbReference type="RefSeq" id="XP_649362.1">
    <property type="nucleotide sequence ID" value="XM_644270.2"/>
</dbReference>
<dbReference type="PANTHER" id="PTHR47977">
    <property type="entry name" value="RAS-RELATED PROTEIN RAB"/>
    <property type="match status" value="1"/>
</dbReference>
<dbReference type="FunFam" id="3.40.50.300:FF:001606">
    <property type="entry name" value="Rab family GTPase"/>
    <property type="match status" value="1"/>
</dbReference>
<evidence type="ECO:0000256" key="4">
    <source>
        <dbReference type="ARBA" id="ARBA00023288"/>
    </source>
</evidence>
<dbReference type="SMART" id="SM00174">
    <property type="entry name" value="RHO"/>
    <property type="match status" value="1"/>
</dbReference>
<keyword evidence="2" id="KW-0547">Nucleotide-binding</keyword>
<evidence type="ECO:0000256" key="1">
    <source>
        <dbReference type="ARBA" id="ARBA00010142"/>
    </source>
</evidence>
<proteinExistence type="inferred from homology"/>
<dbReference type="SMART" id="SM00176">
    <property type="entry name" value="RAN"/>
    <property type="match status" value="1"/>
</dbReference>
<dbReference type="CDD" id="cd00154">
    <property type="entry name" value="Rab"/>
    <property type="match status" value="1"/>
</dbReference>
<dbReference type="GO" id="GO:0003924">
    <property type="term" value="F:GTPase activity"/>
    <property type="evidence" value="ECO:0000318"/>
    <property type="project" value="GO_Central"/>
</dbReference>
<dbReference type="Gene3D" id="3.40.50.300">
    <property type="entry name" value="P-loop containing nucleotide triphosphate hydrolases"/>
    <property type="match status" value="1"/>
</dbReference>
<dbReference type="InterPro" id="IPR005225">
    <property type="entry name" value="Small_GTP-bd"/>
</dbReference>
<reference evidence="5" key="2">
    <citation type="submission" date="2007-03" db="EMBL/GenBank/DDBJ databases">
        <authorList>
            <person name="Lorenzi H."/>
            <person name="Amedeo P."/>
            <person name="Inman J."/>
            <person name="Schobel S."/>
            <person name="Caler E."/>
        </authorList>
    </citation>
    <scope>GENOME REANNOTATION</scope>
    <source>
        <strain evidence="5">HM-1:IMSS</strain>
    </source>
</reference>
<dbReference type="HOGENOM" id="CLU_041217_10_1_1"/>
<reference evidence="5" key="1">
    <citation type="journal article" date="2005" name="Nature">
        <title>The genome of the protist parasite Entamoeba histolytica.</title>
        <authorList>
            <person name="Loftus B."/>
            <person name="Anderson I."/>
            <person name="Davies R."/>
            <person name="Alsmark U.C."/>
            <person name="Samuelson J."/>
            <person name="Amedeo P."/>
            <person name="Roncaglia P."/>
            <person name="Berriman M."/>
            <person name="Hirt R.P."/>
            <person name="Mann B.J."/>
            <person name="Nozaki T."/>
            <person name="Suh B."/>
            <person name="Pop M."/>
            <person name="Duchene M."/>
            <person name="Ackers J."/>
            <person name="Tannich E."/>
            <person name="Leippe M."/>
            <person name="Hofer M."/>
            <person name="Bruchhaus I."/>
            <person name="Willhoeft U."/>
            <person name="Bhattacharya A."/>
            <person name="Chillingworth T."/>
            <person name="Churcher C."/>
            <person name="Hance Z."/>
            <person name="Harris B."/>
            <person name="Harris D."/>
            <person name="Jagels K."/>
            <person name="Moule S."/>
            <person name="Mungall K."/>
            <person name="Ormond D."/>
            <person name="Squares R."/>
            <person name="Whitehead S."/>
            <person name="Quail M.A."/>
            <person name="Rabbinowitsch E."/>
            <person name="Norbertczak H."/>
            <person name="Price C."/>
            <person name="Wang Z."/>
            <person name="Guillen N."/>
            <person name="Gilchrist C."/>
            <person name="Stroup S.E."/>
            <person name="Bhattacharya S."/>
            <person name="Lohia A."/>
            <person name="Foster P.G."/>
            <person name="Sicheritz-Ponten T."/>
            <person name="Weber C."/>
            <person name="Singh U."/>
            <person name="Mukherjee C."/>
            <person name="El-Sayed N.M."/>
            <person name="Petri W.A.Jr."/>
            <person name="Clark C.G."/>
            <person name="Embley T.M."/>
            <person name="Barrell B."/>
            <person name="Fraser C.M."/>
            <person name="Hall N."/>
        </authorList>
    </citation>
    <scope>NUCLEOTIDE SEQUENCE [LARGE SCALE GENOMIC DNA]</scope>
    <source>
        <strain evidence="5">HM-1:IMSS</strain>
    </source>
</reference>
<dbReference type="Proteomes" id="UP000001926">
    <property type="component" value="Partially assembled WGS sequence"/>
</dbReference>
<dbReference type="NCBIfam" id="TIGR00231">
    <property type="entry name" value="small_GTP"/>
    <property type="match status" value="1"/>
</dbReference>
<keyword evidence="4" id="KW-0449">Lipoprotein</keyword>
<comment type="similarity">
    <text evidence="1">Belongs to the small GTPase superfamily. Rho family.</text>
</comment>
<sequence>MSNLMISIALSGDAFVGKTCFFKRFSSGEFNPNTASSIGCDVICKKLILDGKQYNVQLWDTAGQEMFRSTTATYFRNRHCILFMFDVTNSESFTHIEDWMEVFYEIQNEDKKTLLVLVGNKNDMIAERQVSPEDAKDFAKSHNINYFECSAKENINIDNIIEFVIRELRLQRMLVETLPKEIEKIDEPIVLQKNDSHQIEEQQNGGVCC</sequence>
<keyword evidence="3" id="KW-0342">GTP-binding</keyword>
<dbReference type="Pfam" id="PF00071">
    <property type="entry name" value="Ras"/>
    <property type="match status" value="1"/>
</dbReference>
<dbReference type="SUPFAM" id="SSF52540">
    <property type="entry name" value="P-loop containing nucleoside triphosphate hydrolases"/>
    <property type="match status" value="1"/>
</dbReference>
<evidence type="ECO:0000256" key="3">
    <source>
        <dbReference type="ARBA" id="ARBA00023134"/>
    </source>
</evidence>
<evidence type="ECO:0000313" key="6">
    <source>
        <dbReference type="Proteomes" id="UP000001926"/>
    </source>
</evidence>
<dbReference type="PROSITE" id="PS51419">
    <property type="entry name" value="RAB"/>
    <property type="match status" value="1"/>
</dbReference>
<dbReference type="InterPro" id="IPR027417">
    <property type="entry name" value="P-loop_NTPase"/>
</dbReference>
<name>A0A8U0WNZ5_ENTH1</name>
<keyword evidence="6" id="KW-1185">Reference proteome</keyword>
<dbReference type="PRINTS" id="PR00449">
    <property type="entry name" value="RASTRNSFRMNG"/>
</dbReference>
<dbReference type="SMART" id="SM00175">
    <property type="entry name" value="RAB"/>
    <property type="match status" value="1"/>
</dbReference>
<dbReference type="PROSITE" id="PS51421">
    <property type="entry name" value="RAS"/>
    <property type="match status" value="1"/>
</dbReference>
<dbReference type="PROSITE" id="PS51420">
    <property type="entry name" value="RHO"/>
    <property type="match status" value="1"/>
</dbReference>
<dbReference type="OMA" id="RQWCEEI"/>
<dbReference type="GeneID" id="3403659"/>
<dbReference type="GO" id="GO:0005525">
    <property type="term" value="F:GTP binding"/>
    <property type="evidence" value="ECO:0000318"/>
    <property type="project" value="GO_Central"/>
</dbReference>